<evidence type="ECO:0000313" key="3">
    <source>
        <dbReference type="EMBL" id="TDM10605.1"/>
    </source>
</evidence>
<reference evidence="3 4" key="1">
    <citation type="submission" date="2019-01" db="EMBL/GenBank/DDBJ databases">
        <title>Draft genome sequences of the type strains of six Macrococcus species.</title>
        <authorList>
            <person name="Mazhar S."/>
            <person name="Altermann E."/>
            <person name="Hill C."/>
            <person name="Mcauliffe O."/>
        </authorList>
    </citation>
    <scope>NUCLEOTIDE SEQUENCE [LARGE SCALE GENOMIC DNA]</scope>
    <source>
        <strain evidence="3 4">CCM4815</strain>
    </source>
</reference>
<dbReference type="PANTHER" id="PTHR12598:SF0">
    <property type="entry name" value="COPPER HOMEOSTASIS PROTEIN CUTC HOMOLOG"/>
    <property type="match status" value="1"/>
</dbReference>
<protein>
    <recommendedName>
        <fullName evidence="2">PF03932 family protein CutC</fullName>
    </recommendedName>
</protein>
<evidence type="ECO:0000256" key="1">
    <source>
        <dbReference type="ARBA" id="ARBA00007768"/>
    </source>
</evidence>
<comment type="caution">
    <text evidence="3">The sequence shown here is derived from an EMBL/GenBank/DDBJ whole genome shotgun (WGS) entry which is preliminary data.</text>
</comment>
<dbReference type="Proteomes" id="UP000294802">
    <property type="component" value="Unassembled WGS sequence"/>
</dbReference>
<dbReference type="GO" id="GO:0005507">
    <property type="term" value="F:copper ion binding"/>
    <property type="evidence" value="ECO:0007669"/>
    <property type="project" value="TreeGrafter"/>
</dbReference>
<comment type="similarity">
    <text evidence="1 2">Belongs to the CutC family.</text>
</comment>
<dbReference type="PANTHER" id="PTHR12598">
    <property type="entry name" value="COPPER HOMEOSTASIS PROTEIN CUTC"/>
    <property type="match status" value="1"/>
</dbReference>
<evidence type="ECO:0000256" key="2">
    <source>
        <dbReference type="HAMAP-Rule" id="MF_00795"/>
    </source>
</evidence>
<keyword evidence="4" id="KW-1185">Reference proteome</keyword>
<keyword evidence="2" id="KW-0963">Cytoplasm</keyword>
<dbReference type="Gene3D" id="3.20.20.380">
    <property type="entry name" value="Copper homeostasis (CutC) domain"/>
    <property type="match status" value="1"/>
</dbReference>
<proteinExistence type="inferred from homology"/>
<organism evidence="3 4">
    <name type="scientific">Macrococcus lamae</name>
    <dbReference type="NCBI Taxonomy" id="198484"/>
    <lineage>
        <taxon>Bacteria</taxon>
        <taxon>Bacillati</taxon>
        <taxon>Bacillota</taxon>
        <taxon>Bacilli</taxon>
        <taxon>Bacillales</taxon>
        <taxon>Staphylococcaceae</taxon>
        <taxon>Macrococcus</taxon>
    </lineage>
</organism>
<evidence type="ECO:0000313" key="4">
    <source>
        <dbReference type="Proteomes" id="UP000294802"/>
    </source>
</evidence>
<sequence>MIREAVVETFPEIIRAVAAGADRIELCADLNTGGTTPSYGMVKCAVEYCHSQNVEVAVMIRPRGGNFCYDIYEQEVMRSDIITYTSLGADYFVCGTLTSDYDLDTLALKKLISATSVPFVMHMAYDQIPKHQQLKAMDELIALGVVRLLTHGSADSSTLITDNVQQLARLLVYSKGRIEIMPGGGLTKDNVQELINQIPFHEVHGTKIV</sequence>
<comment type="caution">
    <text evidence="2">Once thought to be involved in copper homeostasis, experiments in E.coli have shown this is not the case.</text>
</comment>
<dbReference type="SUPFAM" id="SSF110395">
    <property type="entry name" value="CutC-like"/>
    <property type="match status" value="1"/>
</dbReference>
<accession>A0A4R6BU24</accession>
<dbReference type="Pfam" id="PF03932">
    <property type="entry name" value="CutC"/>
    <property type="match status" value="1"/>
</dbReference>
<dbReference type="InterPro" id="IPR036822">
    <property type="entry name" value="CutC-like_dom_sf"/>
</dbReference>
<comment type="subcellular location">
    <subcellularLocation>
        <location evidence="2">Cytoplasm</location>
    </subcellularLocation>
</comment>
<name>A0A4R6BU24_9STAP</name>
<dbReference type="OrthoDB" id="9815677at2"/>
<dbReference type="InterPro" id="IPR005627">
    <property type="entry name" value="CutC-like"/>
</dbReference>
<dbReference type="EMBL" id="SCWB01000009">
    <property type="protein sequence ID" value="TDM10605.1"/>
    <property type="molecule type" value="Genomic_DNA"/>
</dbReference>
<dbReference type="HAMAP" id="MF_00795">
    <property type="entry name" value="CutC"/>
    <property type="match status" value="1"/>
</dbReference>
<gene>
    <name evidence="2" type="primary">cutC</name>
    <name evidence="3" type="ORF">ERX29_06045</name>
</gene>
<dbReference type="GO" id="GO:0005737">
    <property type="term" value="C:cytoplasm"/>
    <property type="evidence" value="ECO:0007669"/>
    <property type="project" value="UniProtKB-SubCell"/>
</dbReference>
<dbReference type="RefSeq" id="WP_133443807.1">
    <property type="nucleotide sequence ID" value="NZ_SCWB01000009.1"/>
</dbReference>
<dbReference type="AlphaFoldDB" id="A0A4R6BU24"/>